<accession>A0A024S1P7</accession>
<dbReference type="OrthoDB" id="206201at2759"/>
<dbReference type="GO" id="GO:0006508">
    <property type="term" value="P:proteolysis"/>
    <property type="evidence" value="ECO:0007669"/>
    <property type="project" value="UniProtKB-KW"/>
</dbReference>
<dbReference type="InterPro" id="IPR023827">
    <property type="entry name" value="Peptidase_S8_Asp-AS"/>
</dbReference>
<dbReference type="Proteomes" id="UP000024376">
    <property type="component" value="Unassembled WGS sequence"/>
</dbReference>
<evidence type="ECO:0000313" key="11">
    <source>
        <dbReference type="EMBL" id="ETR99284.1"/>
    </source>
</evidence>
<keyword evidence="3 8" id="KW-0732">Signal</keyword>
<dbReference type="MEROPS" id="S08.056"/>
<dbReference type="CDD" id="cd04077">
    <property type="entry name" value="Peptidases_S8_PCSK9_ProteinaseK_like"/>
    <property type="match status" value="1"/>
</dbReference>
<dbReference type="InterPro" id="IPR000209">
    <property type="entry name" value="Peptidase_S8/S53_dom"/>
</dbReference>
<dbReference type="HOGENOM" id="CLU_011263_1_0_1"/>
<evidence type="ECO:0000256" key="4">
    <source>
        <dbReference type="ARBA" id="ARBA00022801"/>
    </source>
</evidence>
<dbReference type="InterPro" id="IPR050131">
    <property type="entry name" value="Peptidase_S8_subtilisin-like"/>
</dbReference>
<dbReference type="GO" id="GO:0004252">
    <property type="term" value="F:serine-type endopeptidase activity"/>
    <property type="evidence" value="ECO:0007669"/>
    <property type="project" value="UniProtKB-UniRule"/>
</dbReference>
<dbReference type="InterPro" id="IPR023828">
    <property type="entry name" value="Peptidase_S8_Ser-AS"/>
</dbReference>
<dbReference type="PROSITE" id="PS00138">
    <property type="entry name" value="SUBTILASE_SER"/>
    <property type="match status" value="1"/>
</dbReference>
<dbReference type="PRINTS" id="PR00723">
    <property type="entry name" value="SUBTILISIN"/>
</dbReference>
<dbReference type="KEGG" id="trr:M419DRAFT_26076"/>
<dbReference type="SMR" id="A0A024S1P7"/>
<feature type="domain" description="Inhibitor I9" evidence="10">
    <location>
        <begin position="41"/>
        <end position="106"/>
    </location>
</feature>
<sequence>MRLSVLLSVLPLVLAAPAIEKRAEPAPLLVPTTKHGLVADKYIVKFKDGSSLQAVDEAISGLVSNADHVYQHVFRGFAATLDKETLEALRNHPEVDYIEQDAVVKINAYVSQTGAPWGLGRISHKARGSTTYVYDDSAGAGTCSYVIDTGVDATHPDFEGRATLLRSFVSGQNTDGNGHGTHVSGTIGSRTYGVAKKTQIYGVKVLDNSGSGSFSTVIAGMDYVASDSQTRNCPNGSVANMSLGGGYTASVNQAAARLIQAGVFLAVAAGNDGVDARNTSPASEPTVCTVGASTSSDARASFSNYGSVVDIFAPGQDILSTWPNRQTNTISGTSMATPHIVGLGAYLAGLEGFSDPQALCARIQSLANRNLLSGIPSGTINAIAFNGNPSG</sequence>
<dbReference type="EMBL" id="KI911157">
    <property type="protein sequence ID" value="ETR99284.1"/>
    <property type="molecule type" value="Genomic_DNA"/>
</dbReference>
<evidence type="ECO:0000256" key="5">
    <source>
        <dbReference type="ARBA" id="ARBA00022825"/>
    </source>
</evidence>
<evidence type="ECO:0000259" key="10">
    <source>
        <dbReference type="Pfam" id="PF05922"/>
    </source>
</evidence>
<reference evidence="12" key="1">
    <citation type="journal article" date="2013" name="Ind. Biotechnol.">
        <title>Comparative genomics analysis of Trichoderma reesei strains.</title>
        <authorList>
            <person name="Koike H."/>
            <person name="Aerts A."/>
            <person name="LaButti K."/>
            <person name="Grigoriev I.V."/>
            <person name="Baker S.E."/>
        </authorList>
    </citation>
    <scope>NUCLEOTIDE SEQUENCE [LARGE SCALE GENOMIC DNA]</scope>
    <source>
        <strain evidence="12">ATCC 56765 / BCRC 32924 / NRRL 11460 / Rut C-30</strain>
    </source>
</reference>
<dbReference type="PANTHER" id="PTHR43806">
    <property type="entry name" value="PEPTIDASE S8"/>
    <property type="match status" value="1"/>
</dbReference>
<feature type="chain" id="PRO_5013062471" evidence="8">
    <location>
        <begin position="16"/>
        <end position="391"/>
    </location>
</feature>
<dbReference type="PROSITE" id="PS00137">
    <property type="entry name" value="SUBTILASE_HIS"/>
    <property type="match status" value="1"/>
</dbReference>
<evidence type="ECO:0000313" key="12">
    <source>
        <dbReference type="Proteomes" id="UP000024376"/>
    </source>
</evidence>
<feature type="signal peptide" evidence="8">
    <location>
        <begin position="1"/>
        <end position="15"/>
    </location>
</feature>
<evidence type="ECO:0000256" key="6">
    <source>
        <dbReference type="PROSITE-ProRule" id="PRU01240"/>
    </source>
</evidence>
<dbReference type="AlphaFoldDB" id="A0A024S1P7"/>
<dbReference type="Pfam" id="PF05922">
    <property type="entry name" value="Inhibitor_I9"/>
    <property type="match status" value="1"/>
</dbReference>
<protein>
    <submittedName>
        <fullName evidence="11">Subtilisin-like protein</fullName>
    </submittedName>
</protein>
<name>A0A024S1P7_HYPJR</name>
<dbReference type="InterPro" id="IPR034193">
    <property type="entry name" value="PCSK9_ProteinaseK-like"/>
</dbReference>
<dbReference type="Pfam" id="PF00082">
    <property type="entry name" value="Peptidase_S8"/>
    <property type="match status" value="1"/>
</dbReference>
<evidence type="ECO:0000256" key="8">
    <source>
        <dbReference type="SAM" id="SignalP"/>
    </source>
</evidence>
<evidence type="ECO:0000256" key="3">
    <source>
        <dbReference type="ARBA" id="ARBA00022729"/>
    </source>
</evidence>
<dbReference type="Gene3D" id="3.30.70.80">
    <property type="entry name" value="Peptidase S8 propeptide/proteinase inhibitor I9"/>
    <property type="match status" value="1"/>
</dbReference>
<comment type="similarity">
    <text evidence="1 6 7">Belongs to the peptidase S8 family.</text>
</comment>
<evidence type="ECO:0000256" key="7">
    <source>
        <dbReference type="RuleBase" id="RU003355"/>
    </source>
</evidence>
<proteinExistence type="inferred from homology"/>
<keyword evidence="4 6" id="KW-0378">Hydrolase</keyword>
<evidence type="ECO:0000256" key="2">
    <source>
        <dbReference type="ARBA" id="ARBA00022670"/>
    </source>
</evidence>
<gene>
    <name evidence="11" type="ORF">M419DRAFT_26076</name>
</gene>
<organism evidence="11 12">
    <name type="scientific">Hypocrea jecorina (strain ATCC 56765 / BCRC 32924 / NRRL 11460 / Rut C-30)</name>
    <name type="common">Trichoderma reesei</name>
    <dbReference type="NCBI Taxonomy" id="1344414"/>
    <lineage>
        <taxon>Eukaryota</taxon>
        <taxon>Fungi</taxon>
        <taxon>Dikarya</taxon>
        <taxon>Ascomycota</taxon>
        <taxon>Pezizomycotina</taxon>
        <taxon>Sordariomycetes</taxon>
        <taxon>Hypocreomycetidae</taxon>
        <taxon>Hypocreales</taxon>
        <taxon>Hypocreaceae</taxon>
        <taxon>Trichoderma</taxon>
    </lineage>
</organism>
<dbReference type="SUPFAM" id="SSF54897">
    <property type="entry name" value="Protease propeptides/inhibitors"/>
    <property type="match status" value="1"/>
</dbReference>
<dbReference type="PANTHER" id="PTHR43806:SF58">
    <property type="entry name" value="ALKALINE PROTEASE 1-RELATED"/>
    <property type="match status" value="1"/>
</dbReference>
<feature type="active site" description="Charge relay system" evidence="6">
    <location>
        <position position="179"/>
    </location>
</feature>
<feature type="active site" description="Charge relay system" evidence="6">
    <location>
        <position position="334"/>
    </location>
</feature>
<evidence type="ECO:0000259" key="9">
    <source>
        <dbReference type="Pfam" id="PF00082"/>
    </source>
</evidence>
<dbReference type="PROSITE" id="PS00136">
    <property type="entry name" value="SUBTILASE_ASP"/>
    <property type="match status" value="1"/>
</dbReference>
<evidence type="ECO:0000256" key="1">
    <source>
        <dbReference type="ARBA" id="ARBA00011073"/>
    </source>
</evidence>
<dbReference type="Gene3D" id="3.40.50.200">
    <property type="entry name" value="Peptidase S8/S53 domain"/>
    <property type="match status" value="1"/>
</dbReference>
<dbReference type="GO" id="GO:0005576">
    <property type="term" value="C:extracellular region"/>
    <property type="evidence" value="ECO:0007669"/>
    <property type="project" value="UniProtKB-ARBA"/>
</dbReference>
<feature type="active site" description="Charge relay system" evidence="6">
    <location>
        <position position="148"/>
    </location>
</feature>
<dbReference type="SUPFAM" id="SSF52743">
    <property type="entry name" value="Subtilisin-like"/>
    <property type="match status" value="1"/>
</dbReference>
<keyword evidence="2 6" id="KW-0645">Protease</keyword>
<dbReference type="InterPro" id="IPR010259">
    <property type="entry name" value="S8pro/Inhibitor_I9"/>
</dbReference>
<dbReference type="InterPro" id="IPR022398">
    <property type="entry name" value="Peptidase_S8_His-AS"/>
</dbReference>
<keyword evidence="5 6" id="KW-0720">Serine protease</keyword>
<dbReference type="InterPro" id="IPR036852">
    <property type="entry name" value="Peptidase_S8/S53_dom_sf"/>
</dbReference>
<dbReference type="FunFam" id="3.40.50.200:FF:000014">
    <property type="entry name" value="Proteinase K"/>
    <property type="match status" value="1"/>
</dbReference>
<dbReference type="InterPro" id="IPR037045">
    <property type="entry name" value="S8pro/Inhibitor_I9_sf"/>
</dbReference>
<dbReference type="InterPro" id="IPR015500">
    <property type="entry name" value="Peptidase_S8_subtilisin-rel"/>
</dbReference>
<dbReference type="PROSITE" id="PS51892">
    <property type="entry name" value="SUBTILASE"/>
    <property type="match status" value="1"/>
</dbReference>
<feature type="domain" description="Peptidase S8/S53" evidence="9">
    <location>
        <begin position="146"/>
        <end position="348"/>
    </location>
</feature>